<evidence type="ECO:0000313" key="2">
    <source>
        <dbReference type="EMBL" id="GAG39084.1"/>
    </source>
</evidence>
<dbReference type="AlphaFoldDB" id="X0X785"/>
<dbReference type="InterPro" id="IPR036849">
    <property type="entry name" value="Enolase-like_C_sf"/>
</dbReference>
<dbReference type="InterPro" id="IPR029065">
    <property type="entry name" value="Enolase_C-like"/>
</dbReference>
<gene>
    <name evidence="2" type="ORF">S01H1_72914</name>
</gene>
<evidence type="ECO:0000259" key="1">
    <source>
        <dbReference type="Pfam" id="PF13378"/>
    </source>
</evidence>
<reference evidence="2" key="1">
    <citation type="journal article" date="2014" name="Front. Microbiol.">
        <title>High frequency of phylogenetically diverse reductive dehalogenase-homologous genes in deep subseafloor sedimentary metagenomes.</title>
        <authorList>
            <person name="Kawai M."/>
            <person name="Futagami T."/>
            <person name="Toyoda A."/>
            <person name="Takaki Y."/>
            <person name="Nishi S."/>
            <person name="Hori S."/>
            <person name="Arai W."/>
            <person name="Tsubouchi T."/>
            <person name="Morono Y."/>
            <person name="Uchiyama I."/>
            <person name="Ito T."/>
            <person name="Fujiyama A."/>
            <person name="Inagaki F."/>
            <person name="Takami H."/>
        </authorList>
    </citation>
    <scope>NUCLEOTIDE SEQUENCE</scope>
    <source>
        <strain evidence="2">Expedition CK06-06</strain>
    </source>
</reference>
<sequence>LLGAEFVNRDLAAYLNDDFAGEYLDRYTLREPKPSMPLYHLIGALDPLTDADVDKRIDDGLPETLPEWIHADGLTHLKIKLAGDNLTWDVDRVVSIERVASEAQAARGCSQWFYSSDFNEKCENVEYVLAFLRQVGQRSPKALGRLQYIEQPTSRDLRAHPDIRMHEAAKIKPVVIDEALVDFESLLLSREQGYSGVALKACKGHSEALLMGAAAQKYNMFLCVQDLTCPGASFLHSASLSA</sequence>
<dbReference type="Gene3D" id="3.20.20.120">
    <property type="entry name" value="Enolase-like C-terminal domain"/>
    <property type="match status" value="1"/>
</dbReference>
<feature type="non-terminal residue" evidence="2">
    <location>
        <position position="1"/>
    </location>
</feature>
<dbReference type="Pfam" id="PF13378">
    <property type="entry name" value="MR_MLE_C"/>
    <property type="match status" value="1"/>
</dbReference>
<dbReference type="SUPFAM" id="SSF51604">
    <property type="entry name" value="Enolase C-terminal domain-like"/>
    <property type="match status" value="1"/>
</dbReference>
<dbReference type="EMBL" id="BARS01048679">
    <property type="protein sequence ID" value="GAG39084.1"/>
    <property type="molecule type" value="Genomic_DNA"/>
</dbReference>
<feature type="domain" description="Enolase C-terminal" evidence="1">
    <location>
        <begin position="67"/>
        <end position="236"/>
    </location>
</feature>
<protein>
    <recommendedName>
        <fullName evidence="1">Enolase C-terminal domain-containing protein</fullName>
    </recommendedName>
</protein>
<feature type="non-terminal residue" evidence="2">
    <location>
        <position position="242"/>
    </location>
</feature>
<organism evidence="2">
    <name type="scientific">marine sediment metagenome</name>
    <dbReference type="NCBI Taxonomy" id="412755"/>
    <lineage>
        <taxon>unclassified sequences</taxon>
        <taxon>metagenomes</taxon>
        <taxon>ecological metagenomes</taxon>
    </lineage>
</organism>
<name>X0X785_9ZZZZ</name>
<accession>X0X785</accession>
<comment type="caution">
    <text evidence="2">The sequence shown here is derived from an EMBL/GenBank/DDBJ whole genome shotgun (WGS) entry which is preliminary data.</text>
</comment>
<proteinExistence type="predicted"/>